<dbReference type="PROSITE" id="PS50088">
    <property type="entry name" value="ANK_REPEAT"/>
    <property type="match status" value="4"/>
</dbReference>
<dbReference type="Gene3D" id="1.25.40.20">
    <property type="entry name" value="Ankyrin repeat-containing domain"/>
    <property type="match status" value="2"/>
</dbReference>
<feature type="repeat" description="ANK" evidence="3">
    <location>
        <begin position="147"/>
        <end position="179"/>
    </location>
</feature>
<proteinExistence type="predicted"/>
<dbReference type="PRINTS" id="PR01415">
    <property type="entry name" value="ANKYRIN"/>
</dbReference>
<dbReference type="STRING" id="50429.A0A2B4RUH4"/>
<dbReference type="SUPFAM" id="SSF48403">
    <property type="entry name" value="Ankyrin repeat"/>
    <property type="match status" value="1"/>
</dbReference>
<organism evidence="4 5">
    <name type="scientific">Stylophora pistillata</name>
    <name type="common">Smooth cauliflower coral</name>
    <dbReference type="NCBI Taxonomy" id="50429"/>
    <lineage>
        <taxon>Eukaryota</taxon>
        <taxon>Metazoa</taxon>
        <taxon>Cnidaria</taxon>
        <taxon>Anthozoa</taxon>
        <taxon>Hexacorallia</taxon>
        <taxon>Scleractinia</taxon>
        <taxon>Astrocoeniina</taxon>
        <taxon>Pocilloporidae</taxon>
        <taxon>Stylophora</taxon>
    </lineage>
</organism>
<evidence type="ECO:0000313" key="5">
    <source>
        <dbReference type="Proteomes" id="UP000225706"/>
    </source>
</evidence>
<dbReference type="AlphaFoldDB" id="A0A2B4RUH4"/>
<evidence type="ECO:0000256" key="2">
    <source>
        <dbReference type="ARBA" id="ARBA00023043"/>
    </source>
</evidence>
<accession>A0A2B4RUH4</accession>
<protein>
    <submittedName>
        <fullName evidence="4">Ankyrin repeat domain-containing protein 50</fullName>
    </submittedName>
</protein>
<evidence type="ECO:0000256" key="1">
    <source>
        <dbReference type="ARBA" id="ARBA00022737"/>
    </source>
</evidence>
<evidence type="ECO:0000256" key="3">
    <source>
        <dbReference type="PROSITE-ProRule" id="PRU00023"/>
    </source>
</evidence>
<keyword evidence="2 3" id="KW-0040">ANK repeat</keyword>
<feature type="repeat" description="ANK" evidence="3">
    <location>
        <begin position="81"/>
        <end position="113"/>
    </location>
</feature>
<dbReference type="PANTHER" id="PTHR24171">
    <property type="entry name" value="ANKYRIN REPEAT DOMAIN-CONTAINING PROTEIN 39-RELATED"/>
    <property type="match status" value="1"/>
</dbReference>
<dbReference type="SMART" id="SM00248">
    <property type="entry name" value="ANK"/>
    <property type="match status" value="6"/>
</dbReference>
<dbReference type="GO" id="GO:0070531">
    <property type="term" value="C:BRCA1-A complex"/>
    <property type="evidence" value="ECO:0007669"/>
    <property type="project" value="TreeGrafter"/>
</dbReference>
<dbReference type="InterPro" id="IPR036770">
    <property type="entry name" value="Ankyrin_rpt-contain_sf"/>
</dbReference>
<feature type="repeat" description="ANK" evidence="3">
    <location>
        <begin position="180"/>
        <end position="212"/>
    </location>
</feature>
<reference evidence="5" key="1">
    <citation type="journal article" date="2017" name="bioRxiv">
        <title>Comparative analysis of the genomes of Stylophora pistillata and Acropora digitifera provides evidence for extensive differences between species of corals.</title>
        <authorList>
            <person name="Voolstra C.R."/>
            <person name="Li Y."/>
            <person name="Liew Y.J."/>
            <person name="Baumgarten S."/>
            <person name="Zoccola D."/>
            <person name="Flot J.-F."/>
            <person name="Tambutte S."/>
            <person name="Allemand D."/>
            <person name="Aranda M."/>
        </authorList>
    </citation>
    <scope>NUCLEOTIDE SEQUENCE [LARGE SCALE GENOMIC DNA]</scope>
</reference>
<dbReference type="GO" id="GO:0004842">
    <property type="term" value="F:ubiquitin-protein transferase activity"/>
    <property type="evidence" value="ECO:0007669"/>
    <property type="project" value="TreeGrafter"/>
</dbReference>
<evidence type="ECO:0000313" key="4">
    <source>
        <dbReference type="EMBL" id="PFX19882.1"/>
    </source>
</evidence>
<dbReference type="OrthoDB" id="5954332at2759"/>
<name>A0A2B4RUH4_STYPI</name>
<keyword evidence="5" id="KW-1185">Reference proteome</keyword>
<dbReference type="PANTHER" id="PTHR24171:SF8">
    <property type="entry name" value="BRCA1-ASSOCIATED RING DOMAIN PROTEIN 1"/>
    <property type="match status" value="1"/>
</dbReference>
<dbReference type="EMBL" id="LSMT01000340">
    <property type="protein sequence ID" value="PFX19882.1"/>
    <property type="molecule type" value="Genomic_DNA"/>
</dbReference>
<dbReference type="Proteomes" id="UP000225706">
    <property type="component" value="Unassembled WGS sequence"/>
</dbReference>
<dbReference type="InterPro" id="IPR002110">
    <property type="entry name" value="Ankyrin_rpt"/>
</dbReference>
<dbReference type="Pfam" id="PF12796">
    <property type="entry name" value="Ank_2"/>
    <property type="match status" value="2"/>
</dbReference>
<feature type="repeat" description="ANK" evidence="3">
    <location>
        <begin position="114"/>
        <end position="146"/>
    </location>
</feature>
<dbReference type="PROSITE" id="PS50297">
    <property type="entry name" value="ANK_REP_REGION"/>
    <property type="match status" value="4"/>
</dbReference>
<keyword evidence="1" id="KW-0677">Repeat</keyword>
<dbReference type="GO" id="GO:0085020">
    <property type="term" value="P:protein K6-linked ubiquitination"/>
    <property type="evidence" value="ECO:0007669"/>
    <property type="project" value="TreeGrafter"/>
</dbReference>
<sequence>MPKNYIMQGNRREQIPLVRFCQLGDCENVQKLLKQGVSPNSVGSFGWTALQEAANEGHSAVVSLLCLQGDCRSDLNYLGSAGETALHKCTVNDDAKTMEVLLSLGSEVEVRNTGGHSALHVATYHDNFEAVRLLLSYNADVILCDRWNQTPLHRAAARGCISVVQLLLDHRSDVFLTHDQGFTPLHLAAAWGSVPTVGLLLAAGSDINALNRNRKTAADVGQSAEASLAIHDVACQAPKLQ</sequence>
<gene>
    <name evidence="4" type="primary">ANKRD50</name>
    <name evidence="4" type="ORF">AWC38_SpisGene15676</name>
</gene>
<dbReference type="GO" id="GO:0031436">
    <property type="term" value="C:BRCA1-BARD1 complex"/>
    <property type="evidence" value="ECO:0007669"/>
    <property type="project" value="TreeGrafter"/>
</dbReference>
<comment type="caution">
    <text evidence="4">The sequence shown here is derived from an EMBL/GenBank/DDBJ whole genome shotgun (WGS) entry which is preliminary data.</text>
</comment>